<evidence type="ECO:0000313" key="1">
    <source>
        <dbReference type="EMBL" id="QGW82935.1"/>
    </source>
</evidence>
<accession>A0A6I6HJA8</accession>
<dbReference type="Pfam" id="PF09956">
    <property type="entry name" value="Phage_cement_2"/>
    <property type="match status" value="1"/>
</dbReference>
<dbReference type="AlphaFoldDB" id="A0A6I6HJA8"/>
<dbReference type="PIRSF" id="PIRSF030771">
    <property type="entry name" value="UCP030771"/>
    <property type="match status" value="1"/>
</dbReference>
<proteinExistence type="predicted"/>
<dbReference type="EMBL" id="CP046622">
    <property type="protein sequence ID" value="QGW82935.1"/>
    <property type="molecule type" value="Genomic_DNA"/>
</dbReference>
<dbReference type="InterPro" id="IPR011231">
    <property type="entry name" value="Phage_VT1-Sakai_H0018"/>
</dbReference>
<evidence type="ECO:0000313" key="2">
    <source>
        <dbReference type="Proteomes" id="UP000425817"/>
    </source>
</evidence>
<sequence>MKNFVQEGNVLDYTPGSAVASGAVVVIGARVGIAVADIAAGSTGALRVKGVVELAKLAADAPVQGALLYWDDANDRLTTTASGNTLAGYAAKAAGAGATTAWVHLNA</sequence>
<reference evidence="1 2" key="1">
    <citation type="submission" date="2019-12" db="EMBL/GenBank/DDBJ databases">
        <title>Hybrid Genome Assemblies of two High G+C Isolates from Undergraduate Microbiology Courses.</title>
        <authorList>
            <person name="Ne Ville C.J."/>
            <person name="Enright D."/>
            <person name="Hernandez I."/>
            <person name="Dodsworth J."/>
            <person name="Orwin P.M."/>
        </authorList>
    </citation>
    <scope>NUCLEOTIDE SEQUENCE [LARGE SCALE GENOMIC DNA]</scope>
    <source>
        <strain evidence="1 2">CSUSB</strain>
    </source>
</reference>
<protein>
    <submittedName>
        <fullName evidence="1">DUF2190 family protein</fullName>
    </submittedName>
</protein>
<name>A0A6I6HJA8_VARPD</name>
<dbReference type="Proteomes" id="UP000425817">
    <property type="component" value="Chromosome"/>
</dbReference>
<dbReference type="OrthoDB" id="8911623at2"/>
<dbReference type="RefSeq" id="WP_157614365.1">
    <property type="nucleotide sequence ID" value="NZ_CP046622.1"/>
</dbReference>
<organism evidence="1 2">
    <name type="scientific">Variovorax paradoxus</name>
    <dbReference type="NCBI Taxonomy" id="34073"/>
    <lineage>
        <taxon>Bacteria</taxon>
        <taxon>Pseudomonadati</taxon>
        <taxon>Pseudomonadota</taxon>
        <taxon>Betaproteobacteria</taxon>
        <taxon>Burkholderiales</taxon>
        <taxon>Comamonadaceae</taxon>
        <taxon>Variovorax</taxon>
    </lineage>
</organism>
<gene>
    <name evidence="1" type="ORF">GOQ09_15730</name>
</gene>